<proteinExistence type="predicted"/>
<gene>
    <name evidence="1" type="ORF">ILEXP_LOCUS40412</name>
</gene>
<name>A0ABC8TS57_9AQUA</name>
<protein>
    <submittedName>
        <fullName evidence="1">Uncharacterized protein</fullName>
    </submittedName>
</protein>
<evidence type="ECO:0000313" key="2">
    <source>
        <dbReference type="Proteomes" id="UP001642360"/>
    </source>
</evidence>
<dbReference type="Proteomes" id="UP001642360">
    <property type="component" value="Unassembled WGS sequence"/>
</dbReference>
<dbReference type="PANTHER" id="PTHR33918">
    <property type="entry name" value="OS01G0704200 PROTEIN"/>
    <property type="match status" value="1"/>
</dbReference>
<comment type="caution">
    <text evidence="1">The sequence shown here is derived from an EMBL/GenBank/DDBJ whole genome shotgun (WGS) entry which is preliminary data.</text>
</comment>
<dbReference type="AlphaFoldDB" id="A0ABC8TS57"/>
<accession>A0ABC8TS57</accession>
<dbReference type="PANTHER" id="PTHR33918:SF4">
    <property type="entry name" value="ABC-2 TYPE TRANSPORTER DOMAIN-CONTAINING PROTEIN"/>
    <property type="match status" value="1"/>
</dbReference>
<evidence type="ECO:0000313" key="1">
    <source>
        <dbReference type="EMBL" id="CAK9170892.1"/>
    </source>
</evidence>
<organism evidence="1 2">
    <name type="scientific">Ilex paraguariensis</name>
    <name type="common">yerba mate</name>
    <dbReference type="NCBI Taxonomy" id="185542"/>
    <lineage>
        <taxon>Eukaryota</taxon>
        <taxon>Viridiplantae</taxon>
        <taxon>Streptophyta</taxon>
        <taxon>Embryophyta</taxon>
        <taxon>Tracheophyta</taxon>
        <taxon>Spermatophyta</taxon>
        <taxon>Magnoliopsida</taxon>
        <taxon>eudicotyledons</taxon>
        <taxon>Gunneridae</taxon>
        <taxon>Pentapetalae</taxon>
        <taxon>asterids</taxon>
        <taxon>campanulids</taxon>
        <taxon>Aquifoliales</taxon>
        <taxon>Aquifoliaceae</taxon>
        <taxon>Ilex</taxon>
    </lineage>
</organism>
<dbReference type="EMBL" id="CAUOFW020005613">
    <property type="protein sequence ID" value="CAK9170892.1"/>
    <property type="molecule type" value="Genomic_DNA"/>
</dbReference>
<sequence length="128" mass="13683">MRRKCKFSLLPSLKRGVIVCASDSNPAESNSYTQENTSLRINGGNGVEPFREKLGSISFAGVTHQLVEESKLVSTPSAEGTSSFLWAWAPVALISSLVLPQLFIGAAIDGFFSDEILSSASVMVKMLG</sequence>
<reference evidence="1 2" key="1">
    <citation type="submission" date="2024-02" db="EMBL/GenBank/DDBJ databases">
        <authorList>
            <person name="Vignale AGUSTIN F."/>
            <person name="Sosa J E."/>
            <person name="Modenutti C."/>
        </authorList>
    </citation>
    <scope>NUCLEOTIDE SEQUENCE [LARGE SCALE GENOMIC DNA]</scope>
</reference>
<keyword evidence="2" id="KW-1185">Reference proteome</keyword>